<evidence type="ECO:0000313" key="8">
    <source>
        <dbReference type="EMBL" id="PAV56014.1"/>
    </source>
</evidence>
<evidence type="ECO:0000256" key="6">
    <source>
        <dbReference type="SAM" id="MobiDB-lite"/>
    </source>
</evidence>
<evidence type="ECO:0000313" key="9">
    <source>
        <dbReference type="Proteomes" id="UP000218231"/>
    </source>
</evidence>
<evidence type="ECO:0000256" key="4">
    <source>
        <dbReference type="ARBA" id="ARBA00023306"/>
    </source>
</evidence>
<organism evidence="8 9">
    <name type="scientific">Diploscapter pachys</name>
    <dbReference type="NCBI Taxonomy" id="2018661"/>
    <lineage>
        <taxon>Eukaryota</taxon>
        <taxon>Metazoa</taxon>
        <taxon>Ecdysozoa</taxon>
        <taxon>Nematoda</taxon>
        <taxon>Chromadorea</taxon>
        <taxon>Rhabditida</taxon>
        <taxon>Rhabditina</taxon>
        <taxon>Rhabditomorpha</taxon>
        <taxon>Rhabditoidea</taxon>
        <taxon>Rhabditidae</taxon>
        <taxon>Diploscapter</taxon>
    </lineage>
</organism>
<feature type="compositionally biased region" description="Low complexity" evidence="6">
    <location>
        <begin position="90"/>
        <end position="109"/>
    </location>
</feature>
<dbReference type="SUPFAM" id="SSF48403">
    <property type="entry name" value="Ankyrin repeat"/>
    <property type="match status" value="1"/>
</dbReference>
<keyword evidence="4" id="KW-0131">Cell cycle</keyword>
<evidence type="ECO:0000256" key="2">
    <source>
        <dbReference type="ARBA" id="ARBA00022618"/>
    </source>
</evidence>
<dbReference type="PANTHER" id="PTHR12349:SF4">
    <property type="entry name" value="ANKYRIN REPEAT AND LEM DOMAIN-CONTAINING PROTEIN 2"/>
    <property type="match status" value="1"/>
</dbReference>
<dbReference type="PROSITE" id="PS50088">
    <property type="entry name" value="ANK_REPEAT"/>
    <property type="match status" value="1"/>
</dbReference>
<feature type="region of interest" description="Disordered" evidence="6">
    <location>
        <begin position="484"/>
        <end position="524"/>
    </location>
</feature>
<dbReference type="Pfam" id="PF24567">
    <property type="entry name" value="ANKLE2_3rd"/>
    <property type="match status" value="1"/>
</dbReference>
<feature type="compositionally biased region" description="Pro residues" evidence="6">
    <location>
        <begin position="493"/>
        <end position="502"/>
    </location>
</feature>
<dbReference type="PROSITE" id="PS50297">
    <property type="entry name" value="ANK_REP_REGION"/>
    <property type="match status" value="1"/>
</dbReference>
<dbReference type="Proteomes" id="UP000218231">
    <property type="component" value="Unassembled WGS sequence"/>
</dbReference>
<dbReference type="Pfam" id="PF00023">
    <property type="entry name" value="Ank"/>
    <property type="match status" value="1"/>
</dbReference>
<keyword evidence="3 5" id="KW-0040">ANK repeat</keyword>
<name>A0A2A2J330_9BILA</name>
<gene>
    <name evidence="8" type="ORF">WR25_14369</name>
</gene>
<evidence type="ECO:0000259" key="7">
    <source>
        <dbReference type="Pfam" id="PF24567"/>
    </source>
</evidence>
<protein>
    <recommendedName>
        <fullName evidence="7">ANKLE2 third alpha/beta domain-containing protein</fullName>
    </recommendedName>
</protein>
<feature type="repeat" description="ANK" evidence="5">
    <location>
        <begin position="224"/>
        <end position="249"/>
    </location>
</feature>
<comment type="caution">
    <text evidence="8">The sequence shown here is derived from an EMBL/GenBank/DDBJ whole genome shotgun (WGS) entry which is preliminary data.</text>
</comment>
<proteinExistence type="inferred from homology"/>
<dbReference type="GO" id="GO:0051721">
    <property type="term" value="F:protein phosphatase 2A binding"/>
    <property type="evidence" value="ECO:0007669"/>
    <property type="project" value="TreeGrafter"/>
</dbReference>
<comment type="similarity">
    <text evidence="1">Belongs to the ANKLE2 family.</text>
</comment>
<dbReference type="STRING" id="2018661.A0A2A2J330"/>
<dbReference type="PANTHER" id="PTHR12349">
    <property type="entry name" value="ANKYRIN REPEAT AND LEM DOMAIN-CONTAINING PROTEIN 2"/>
    <property type="match status" value="1"/>
</dbReference>
<feature type="domain" description="ANKLE2 third alpha/beta" evidence="7">
    <location>
        <begin position="289"/>
        <end position="399"/>
    </location>
</feature>
<evidence type="ECO:0000256" key="1">
    <source>
        <dbReference type="ARBA" id="ARBA00007597"/>
    </source>
</evidence>
<accession>A0A2A2J330</accession>
<dbReference type="InterPro" id="IPR002110">
    <property type="entry name" value="Ankyrin_rpt"/>
</dbReference>
<evidence type="ECO:0000256" key="3">
    <source>
        <dbReference type="ARBA" id="ARBA00023043"/>
    </source>
</evidence>
<dbReference type="InterPro" id="IPR056237">
    <property type="entry name" value="ANKLE2_3rd"/>
</dbReference>
<dbReference type="AlphaFoldDB" id="A0A2A2J330"/>
<sequence>MLAKSEEGMSENTDPVYVTYFPDDFPSSPRTFYSSAKEAAKFATSPEGKLKGTRFKRFDSPLHANQFLSGNYCLPSPSRVDAVSGNGNPSSNTDSESSASSSASGSIAAEPTIPHSSVSRIQMTELKKLIEKDDIDGFNKLVNSNPRFLVNTSGDTPAIVMEGFRYNALHISAKAGSWRVTQRITQLINNLQFLVNLYGTTEADARHRMVNIVDSYLNTPDKGANNTPLHFAVMWGKINVVRVLVEQKALDKNVKNKDGLIAAECVCARYNESDKAQLKKDIELLLKGCYVSLYKEADHKSTPKCIISKHLPQDQLPSVSSFSIQSFLVSFEKCDKSPLGQFSFVLSAYAGPFPSDKQAEEFVRRWNAEGKAIKLSDIEKGFEKVGRQIAASEKVVWKELWPFLSKKQLLNLQSDDDLVLLDNYLRNRRFRNGHMEEGQGDNSARKRLDFDDEEDEDEFFDASGDISVLSESLSELSNRLASLSMDSPSCRHPSPPSQPVPVPESDDDFDLDDFRTPPSSPPPVFLLDDEPIKTDGDLYTALQLVDPQLLSKFANIQLFIKGIGKRMLKRLSPTCPALSKHCFRSAPFVLSRASTSKAAIALEEEPPVSLVPRTPIFVPSYAPLERFTSLFYQGFYLLTVERNYSRRSLLIGANEGLSHVSKLIVEKKWHQMSSLVNEEYIDFLKRYRDDADERLLASMEFKPDDIVYSYIHRVAIVGRKITKLNLKGNIGIYFTIVSYIRLNDSVPFQPGLNALTGKYRGQVVVANITYGRTLNPLGIWKITDVNFIL</sequence>
<reference evidence="8 9" key="1">
    <citation type="journal article" date="2017" name="Curr. Biol.">
        <title>Genome architecture and evolution of a unichromosomal asexual nematode.</title>
        <authorList>
            <person name="Fradin H."/>
            <person name="Zegar C."/>
            <person name="Gutwein M."/>
            <person name="Lucas J."/>
            <person name="Kovtun M."/>
            <person name="Corcoran D."/>
            <person name="Baugh L.R."/>
            <person name="Kiontke K."/>
            <person name="Gunsalus K."/>
            <person name="Fitch D.H."/>
            <person name="Piano F."/>
        </authorList>
    </citation>
    <scope>NUCLEOTIDE SEQUENCE [LARGE SCALE GENOMIC DNA]</scope>
    <source>
        <strain evidence="8">PF1309</strain>
    </source>
</reference>
<keyword evidence="9" id="KW-1185">Reference proteome</keyword>
<dbReference type="GO" id="GO:0051301">
    <property type="term" value="P:cell division"/>
    <property type="evidence" value="ECO:0007669"/>
    <property type="project" value="UniProtKB-KW"/>
</dbReference>
<dbReference type="Gene3D" id="1.25.40.20">
    <property type="entry name" value="Ankyrin repeat-containing domain"/>
    <property type="match status" value="1"/>
</dbReference>
<dbReference type="OrthoDB" id="7446186at2759"/>
<dbReference type="SMART" id="SM00248">
    <property type="entry name" value="ANK"/>
    <property type="match status" value="2"/>
</dbReference>
<dbReference type="InterPro" id="IPR036770">
    <property type="entry name" value="Ankyrin_rpt-contain_sf"/>
</dbReference>
<evidence type="ECO:0000256" key="5">
    <source>
        <dbReference type="PROSITE-ProRule" id="PRU00023"/>
    </source>
</evidence>
<dbReference type="EMBL" id="LIAE01010731">
    <property type="protein sequence ID" value="PAV56014.1"/>
    <property type="molecule type" value="Genomic_DNA"/>
</dbReference>
<feature type="region of interest" description="Disordered" evidence="6">
    <location>
        <begin position="80"/>
        <end position="111"/>
    </location>
</feature>
<dbReference type="GO" id="GO:0005783">
    <property type="term" value="C:endoplasmic reticulum"/>
    <property type="evidence" value="ECO:0007669"/>
    <property type="project" value="TreeGrafter"/>
</dbReference>
<keyword evidence="2" id="KW-0132">Cell division</keyword>